<evidence type="ECO:0000313" key="3">
    <source>
        <dbReference type="Proteomes" id="UP000254507"/>
    </source>
</evidence>
<proteinExistence type="predicted"/>
<feature type="signal peptide" evidence="1">
    <location>
        <begin position="1"/>
        <end position="21"/>
    </location>
</feature>
<feature type="chain" id="PRO_5016673457" evidence="1">
    <location>
        <begin position="22"/>
        <end position="61"/>
    </location>
</feature>
<protein>
    <submittedName>
        <fullName evidence="2">Uncharacterized protein</fullName>
    </submittedName>
</protein>
<accession>A0A380VAK9</accession>
<name>A0A380VAK9_9PAST</name>
<gene>
    <name evidence="2" type="ORF">NCTC10851_00523</name>
</gene>
<dbReference type="Proteomes" id="UP000254507">
    <property type="component" value="Unassembled WGS sequence"/>
</dbReference>
<organism evidence="2 3">
    <name type="scientific">Actinobacillus seminis</name>
    <dbReference type="NCBI Taxonomy" id="722"/>
    <lineage>
        <taxon>Bacteria</taxon>
        <taxon>Pseudomonadati</taxon>
        <taxon>Pseudomonadota</taxon>
        <taxon>Gammaproteobacteria</taxon>
        <taxon>Pasteurellales</taxon>
        <taxon>Pasteurellaceae</taxon>
        <taxon>Actinobacillus</taxon>
    </lineage>
</organism>
<evidence type="ECO:0000313" key="2">
    <source>
        <dbReference type="EMBL" id="SUU34706.1"/>
    </source>
</evidence>
<keyword evidence="1" id="KW-0732">Signal</keyword>
<evidence type="ECO:0000256" key="1">
    <source>
        <dbReference type="SAM" id="SignalP"/>
    </source>
</evidence>
<sequence>MKKISLATILVLSTVSITATAAGGFQNGNSDRSRHEMMRSGRFINANQPVTTIAQGKYLER</sequence>
<dbReference type="EMBL" id="UFSB01000001">
    <property type="protein sequence ID" value="SUU34706.1"/>
    <property type="molecule type" value="Genomic_DNA"/>
</dbReference>
<reference evidence="2 3" key="1">
    <citation type="submission" date="2018-06" db="EMBL/GenBank/DDBJ databases">
        <authorList>
            <consortium name="Pathogen Informatics"/>
            <person name="Doyle S."/>
        </authorList>
    </citation>
    <scope>NUCLEOTIDE SEQUENCE [LARGE SCALE GENOMIC DNA]</scope>
    <source>
        <strain evidence="2 3">NCTC10851</strain>
    </source>
</reference>
<dbReference type="AlphaFoldDB" id="A0A380VAK9"/>